<proteinExistence type="predicted"/>
<feature type="non-terminal residue" evidence="2">
    <location>
        <position position="88"/>
    </location>
</feature>
<gene>
    <name evidence="2" type="ORF">Tci_904995</name>
</gene>
<evidence type="ECO:0000256" key="1">
    <source>
        <dbReference type="SAM" id="MobiDB-lite"/>
    </source>
</evidence>
<reference evidence="2" key="1">
    <citation type="journal article" date="2019" name="Sci. Rep.">
        <title>Draft genome of Tanacetum cinerariifolium, the natural source of mosquito coil.</title>
        <authorList>
            <person name="Yamashiro T."/>
            <person name="Shiraishi A."/>
            <person name="Satake H."/>
            <person name="Nakayama K."/>
        </authorList>
    </citation>
    <scope>NUCLEOTIDE SEQUENCE</scope>
</reference>
<accession>A0A699VHS0</accession>
<evidence type="ECO:0000313" key="2">
    <source>
        <dbReference type="EMBL" id="GFD33026.1"/>
    </source>
</evidence>
<comment type="caution">
    <text evidence="2">The sequence shown here is derived from an EMBL/GenBank/DDBJ whole genome shotgun (WGS) entry which is preliminary data.</text>
</comment>
<dbReference type="AlphaFoldDB" id="A0A699VHS0"/>
<dbReference type="EMBL" id="BKCJ011430725">
    <property type="protein sequence ID" value="GFD33026.1"/>
    <property type="molecule type" value="Genomic_DNA"/>
</dbReference>
<organism evidence="2">
    <name type="scientific">Tanacetum cinerariifolium</name>
    <name type="common">Dalmatian daisy</name>
    <name type="synonym">Chrysanthemum cinerariifolium</name>
    <dbReference type="NCBI Taxonomy" id="118510"/>
    <lineage>
        <taxon>Eukaryota</taxon>
        <taxon>Viridiplantae</taxon>
        <taxon>Streptophyta</taxon>
        <taxon>Embryophyta</taxon>
        <taxon>Tracheophyta</taxon>
        <taxon>Spermatophyta</taxon>
        <taxon>Magnoliopsida</taxon>
        <taxon>eudicotyledons</taxon>
        <taxon>Gunneridae</taxon>
        <taxon>Pentapetalae</taxon>
        <taxon>asterids</taxon>
        <taxon>campanulids</taxon>
        <taxon>Asterales</taxon>
        <taxon>Asteraceae</taxon>
        <taxon>Asteroideae</taxon>
        <taxon>Anthemideae</taxon>
        <taxon>Anthemidinae</taxon>
        <taxon>Tanacetum</taxon>
    </lineage>
</organism>
<feature type="compositionally biased region" description="Basic and acidic residues" evidence="1">
    <location>
        <begin position="72"/>
        <end position="88"/>
    </location>
</feature>
<protein>
    <submittedName>
        <fullName evidence="2">Uncharacterized protein</fullName>
    </submittedName>
</protein>
<feature type="non-terminal residue" evidence="2">
    <location>
        <position position="1"/>
    </location>
</feature>
<sequence length="88" mass="9951">FNSPLVGIRHPEDRLLLFQSGKEADSVQKYVLLPLWSSGSEDPQNTDAAAFEDKEPESAFHVSLSRCNKTKKHDDKIKREAKKKSPVE</sequence>
<name>A0A699VHS0_TANCI</name>
<feature type="region of interest" description="Disordered" evidence="1">
    <location>
        <begin position="60"/>
        <end position="88"/>
    </location>
</feature>